<dbReference type="Pfam" id="PF13360">
    <property type="entry name" value="PQQ_2"/>
    <property type="match status" value="1"/>
</dbReference>
<dbReference type="InterPro" id="IPR013431">
    <property type="entry name" value="Delta_60_rpt"/>
</dbReference>
<dbReference type="InterPro" id="IPR002372">
    <property type="entry name" value="PQQ_rpt_dom"/>
</dbReference>
<feature type="signal peptide" evidence="1">
    <location>
        <begin position="1"/>
        <end position="19"/>
    </location>
</feature>
<comment type="caution">
    <text evidence="3">The sequence shown here is derived from an EMBL/GenBank/DDBJ whole genome shotgun (WGS) entry which is preliminary data.</text>
</comment>
<proteinExistence type="predicted"/>
<dbReference type="SUPFAM" id="SSF75011">
    <property type="entry name" value="3-carboxy-cis,cis-mucoante lactonizing enzyme"/>
    <property type="match status" value="1"/>
</dbReference>
<dbReference type="Pfam" id="PF17164">
    <property type="entry name" value="DUF5122"/>
    <property type="match status" value="1"/>
</dbReference>
<dbReference type="NCBIfam" id="TIGR02608">
    <property type="entry name" value="delta_60_rpt"/>
    <property type="match status" value="4"/>
</dbReference>
<dbReference type="NCBIfam" id="TIGR04183">
    <property type="entry name" value="Por_Secre_tail"/>
    <property type="match status" value="1"/>
</dbReference>
<dbReference type="PANTHER" id="PTHR42754:SF1">
    <property type="entry name" value="LIPOPROTEIN"/>
    <property type="match status" value="1"/>
</dbReference>
<name>A0A0S7YH78_UNCT6</name>
<dbReference type="InterPro" id="IPR026444">
    <property type="entry name" value="Secre_tail"/>
</dbReference>
<dbReference type="AlphaFoldDB" id="A0A0S7YH78"/>
<evidence type="ECO:0000313" key="4">
    <source>
        <dbReference type="Proteomes" id="UP000051012"/>
    </source>
</evidence>
<dbReference type="InterPro" id="IPR015943">
    <property type="entry name" value="WD40/YVTN_repeat-like_dom_sf"/>
</dbReference>
<dbReference type="Gene3D" id="2.60.40.4070">
    <property type="match status" value="1"/>
</dbReference>
<sequence>MKSLNIVAFMCLLPLIICAQTENWVYRYNGPANGYTDGANAIIYGADGNIYAAGRSYGTTFNDDFFVVSLTAAGDTNWTYRYNGSADQNDEAYAIVYGDDGNIYVAGNTRWSGASSDFTVICLDTDGLVRWIYHYDGPGNGADEAFDLVYGADGNVYVAGVTTHNGSGKDFIVISFNAQDGDTNWTYRYNGPGNGSDEANAIVYGDDGDIYAAGYSYDVTSDFIVISLRDNGLVRWINRYDGPVHDTEEAFDITYGADGNIYAAGYSYSTGYDFFVVRYDSEGDTNWTYRYNTPDSVENYARAITYGADGNVYAAGDGEGDWTDCILISLNPAIGDTNWTYRYDGPAHQGDEFYSVVYGNDGNIYAAGRSTGMGTSSDFIVITLTSPDNVDWIYRYNGPDNSGDRGYAICYGDDGNVYGAGYSTGSETSLDFTVVSLCAVGIEENDTHAAPAFTLLQNTPNPFREKTEIRFCVGRSAYGELRIYDITGKLVRSFDPDGLRTKGQFDYKTIRLSDHVIWDGTDDTGKKLTSGVYFCRLSTEASSATRKLIFLE</sequence>
<keyword evidence="1" id="KW-0732">Signal</keyword>
<feature type="domain" description="Pyrrolo-quinoline quinone repeat" evidence="2">
    <location>
        <begin position="74"/>
        <end position="247"/>
    </location>
</feature>
<reference evidence="3 4" key="1">
    <citation type="journal article" date="2015" name="Microbiome">
        <title>Genomic resolution of linkages in carbon, nitrogen, and sulfur cycling among widespread estuary sediment bacteria.</title>
        <authorList>
            <person name="Baker B.J."/>
            <person name="Lazar C.S."/>
            <person name="Teske A.P."/>
            <person name="Dick G.J."/>
        </authorList>
    </citation>
    <scope>NUCLEOTIDE SEQUENCE [LARGE SCALE GENOMIC DNA]</scope>
    <source>
        <strain evidence="3">DG_78</strain>
    </source>
</reference>
<evidence type="ECO:0000256" key="1">
    <source>
        <dbReference type="SAM" id="SignalP"/>
    </source>
</evidence>
<dbReference type="EMBL" id="LJNI01000018">
    <property type="protein sequence ID" value="KPJ74036.1"/>
    <property type="molecule type" value="Genomic_DNA"/>
</dbReference>
<dbReference type="Gene3D" id="2.130.10.10">
    <property type="entry name" value="YVTN repeat-like/Quinoprotein amine dehydrogenase"/>
    <property type="match status" value="1"/>
</dbReference>
<accession>A0A0S7YH78</accession>
<protein>
    <recommendedName>
        <fullName evidence="2">Pyrrolo-quinoline quinone repeat domain-containing protein</fullName>
    </recommendedName>
</protein>
<dbReference type="SUPFAM" id="SSF63829">
    <property type="entry name" value="Calcium-dependent phosphotriesterase"/>
    <property type="match status" value="1"/>
</dbReference>
<dbReference type="PANTHER" id="PTHR42754">
    <property type="entry name" value="ENDOGLUCANASE"/>
    <property type="match status" value="1"/>
</dbReference>
<gene>
    <name evidence="3" type="ORF">AMJ52_02240</name>
</gene>
<feature type="chain" id="PRO_5006640632" description="Pyrrolo-quinoline quinone repeat domain-containing protein" evidence="1">
    <location>
        <begin position="20"/>
        <end position="552"/>
    </location>
</feature>
<organism evidence="3 4">
    <name type="scientific">candidate division TA06 bacterium DG_78</name>
    <dbReference type="NCBI Taxonomy" id="1703772"/>
    <lineage>
        <taxon>Bacteria</taxon>
        <taxon>Bacteria division TA06</taxon>
    </lineage>
</organism>
<evidence type="ECO:0000259" key="2">
    <source>
        <dbReference type="Pfam" id="PF13360"/>
    </source>
</evidence>
<evidence type="ECO:0000313" key="3">
    <source>
        <dbReference type="EMBL" id="KPJ74036.1"/>
    </source>
</evidence>
<dbReference type="Proteomes" id="UP000051012">
    <property type="component" value="Unassembled WGS sequence"/>
</dbReference>